<dbReference type="STRING" id="418702.BJN45_04890"/>
<accession>A0A1R1I7B6</accession>
<organism evidence="1 2">
    <name type="scientific">Azonexus hydrophilus</name>
    <dbReference type="NCBI Taxonomy" id="418702"/>
    <lineage>
        <taxon>Bacteria</taxon>
        <taxon>Pseudomonadati</taxon>
        <taxon>Pseudomonadota</taxon>
        <taxon>Betaproteobacteria</taxon>
        <taxon>Rhodocyclales</taxon>
        <taxon>Azonexaceae</taxon>
        <taxon>Azonexus</taxon>
    </lineage>
</organism>
<protein>
    <recommendedName>
        <fullName evidence="3">WbqC family protein</fullName>
    </recommendedName>
</protein>
<name>A0A1R1I7B6_9RHOO</name>
<gene>
    <name evidence="1" type="ORF">BJN45_04890</name>
</gene>
<proteinExistence type="predicted"/>
<dbReference type="EMBL" id="MTHD01000002">
    <property type="protein sequence ID" value="OMG54567.1"/>
    <property type="molecule type" value="Genomic_DNA"/>
</dbReference>
<evidence type="ECO:0000313" key="2">
    <source>
        <dbReference type="Proteomes" id="UP000187526"/>
    </source>
</evidence>
<evidence type="ECO:0000313" key="1">
    <source>
        <dbReference type="EMBL" id="OMG54567.1"/>
    </source>
</evidence>
<dbReference type="InterPro" id="IPR014985">
    <property type="entry name" value="WbqC"/>
</dbReference>
<comment type="caution">
    <text evidence="1">The sequence shown here is derived from an EMBL/GenBank/DDBJ whole genome shotgun (WGS) entry which is preliminary data.</text>
</comment>
<sequence>MKVAIHQPQYLPWLPYFTKIEESDLFILLDSVDFQKNGLQNRNQIKTPQGAHWLTVPVRQQLGQKIVDTRIDNSADWRRKHWQTLCQCYGKAAAFETYKKDMQAWFDGEWSSLSDLNTEIIATMMRWMDVRTPILKSSQMTAGGSASELVLNLCLEVQATQYLSGVGGKNYLDEDAFRQAGVEIVYRAAVLPTAYPQLSPKAGFINHLSALDLLLNCGDSWKSYLPEEERGS</sequence>
<dbReference type="AlphaFoldDB" id="A0A1R1I7B6"/>
<evidence type="ECO:0008006" key="3">
    <source>
        <dbReference type="Google" id="ProtNLM"/>
    </source>
</evidence>
<dbReference type="OrthoDB" id="3611744at2"/>
<dbReference type="Proteomes" id="UP000187526">
    <property type="component" value="Unassembled WGS sequence"/>
</dbReference>
<dbReference type="Pfam" id="PF08889">
    <property type="entry name" value="WbqC"/>
    <property type="match status" value="1"/>
</dbReference>
<reference evidence="1 2" key="1">
    <citation type="submission" date="2016-10" db="EMBL/GenBank/DDBJ databases">
        <title>Alkaliphiles isolated from bioreactors.</title>
        <authorList>
            <person name="Salah Z."/>
            <person name="Rout S.P."/>
            <person name="Humphreys P.N."/>
        </authorList>
    </citation>
    <scope>NUCLEOTIDE SEQUENCE [LARGE SCALE GENOMIC DNA]</scope>
    <source>
        <strain evidence="1 2">ZS02</strain>
    </source>
</reference>
<keyword evidence="2" id="KW-1185">Reference proteome</keyword>
<dbReference type="RefSeq" id="WP_076092727.1">
    <property type="nucleotide sequence ID" value="NZ_MTHD01000002.1"/>
</dbReference>